<dbReference type="SUPFAM" id="SSF55653">
    <property type="entry name" value="Ribosomal protein L9 C-domain"/>
    <property type="match status" value="1"/>
</dbReference>
<dbReference type="Gene3D" id="3.10.430.100">
    <property type="entry name" value="Ribosomal protein L9, C-terminal domain"/>
    <property type="match status" value="1"/>
</dbReference>
<dbReference type="InterPro" id="IPR020069">
    <property type="entry name" value="Ribosomal_bL9_C"/>
</dbReference>
<accession>A0A2M7P2N0</accession>
<organism evidence="10 11">
    <name type="scientific">Candidatus Desantisbacteria bacterium CG_4_10_14_3_um_filter_40_18</name>
    <dbReference type="NCBI Taxonomy" id="1974544"/>
    <lineage>
        <taxon>Bacteria</taxon>
        <taxon>Candidatus Desantisiibacteriota</taxon>
    </lineage>
</organism>
<keyword evidence="4 7" id="KW-0689">Ribosomal protein</keyword>
<dbReference type="Gene3D" id="3.40.5.10">
    <property type="entry name" value="Ribosomal protein L9, N-terminal domain"/>
    <property type="match status" value="1"/>
</dbReference>
<evidence type="ECO:0000256" key="6">
    <source>
        <dbReference type="ARBA" id="ARBA00035292"/>
    </source>
</evidence>
<dbReference type="GO" id="GO:0019843">
    <property type="term" value="F:rRNA binding"/>
    <property type="evidence" value="ECO:0007669"/>
    <property type="project" value="UniProtKB-UniRule"/>
</dbReference>
<evidence type="ECO:0000256" key="5">
    <source>
        <dbReference type="ARBA" id="ARBA00023274"/>
    </source>
</evidence>
<keyword evidence="5 7" id="KW-0687">Ribonucleoprotein</keyword>
<evidence type="ECO:0000256" key="4">
    <source>
        <dbReference type="ARBA" id="ARBA00022980"/>
    </source>
</evidence>
<dbReference type="GO" id="GO:1990904">
    <property type="term" value="C:ribonucleoprotein complex"/>
    <property type="evidence" value="ECO:0007669"/>
    <property type="project" value="UniProtKB-KW"/>
</dbReference>
<dbReference type="InterPro" id="IPR036791">
    <property type="entry name" value="Ribosomal_bL9_C_sf"/>
</dbReference>
<dbReference type="HAMAP" id="MF_00503">
    <property type="entry name" value="Ribosomal_bL9"/>
    <property type="match status" value="1"/>
</dbReference>
<feature type="domain" description="Large ribosomal subunit protein bL9 C-terminal" evidence="9">
    <location>
        <begin position="66"/>
        <end position="144"/>
    </location>
</feature>
<dbReference type="GO" id="GO:0003735">
    <property type="term" value="F:structural constituent of ribosome"/>
    <property type="evidence" value="ECO:0007669"/>
    <property type="project" value="InterPro"/>
</dbReference>
<dbReference type="InterPro" id="IPR000244">
    <property type="entry name" value="Ribosomal_bL9"/>
</dbReference>
<evidence type="ECO:0000256" key="3">
    <source>
        <dbReference type="ARBA" id="ARBA00022884"/>
    </source>
</evidence>
<name>A0A2M7P2N0_9BACT</name>
<evidence type="ECO:0000313" key="10">
    <source>
        <dbReference type="EMBL" id="PIY19853.1"/>
    </source>
</evidence>
<dbReference type="GO" id="GO:0005840">
    <property type="term" value="C:ribosome"/>
    <property type="evidence" value="ECO:0007669"/>
    <property type="project" value="UniProtKB-KW"/>
</dbReference>
<sequence>MNVILKKDVPGLGKAGDVKTVAEGYAKNFLFPKDLVLLATTSNIKSLEDKKKQVASFAAKEKSTAIDFAERLKGLTLTVKKKAGEGEKLFGSVSTDDIVNALMRHKLKVEKKMINHDPIKSLGEHTASIKLYQGISATVKIMVERE</sequence>
<feature type="domain" description="Ribosomal protein L9" evidence="8">
    <location>
        <begin position="1"/>
        <end position="47"/>
    </location>
</feature>
<dbReference type="Pfam" id="PF01281">
    <property type="entry name" value="Ribosomal_L9_N"/>
    <property type="match status" value="1"/>
</dbReference>
<evidence type="ECO:0000259" key="8">
    <source>
        <dbReference type="Pfam" id="PF01281"/>
    </source>
</evidence>
<dbReference type="Pfam" id="PF03948">
    <property type="entry name" value="Ribosomal_L9_C"/>
    <property type="match status" value="1"/>
</dbReference>
<dbReference type="GO" id="GO:0006412">
    <property type="term" value="P:translation"/>
    <property type="evidence" value="ECO:0007669"/>
    <property type="project" value="UniProtKB-UniRule"/>
</dbReference>
<dbReference type="InterPro" id="IPR020070">
    <property type="entry name" value="Ribosomal_bL9_N"/>
</dbReference>
<keyword evidence="3 7" id="KW-0694">RNA-binding</keyword>
<comment type="similarity">
    <text evidence="1 7">Belongs to the bacterial ribosomal protein bL9 family.</text>
</comment>
<dbReference type="InterPro" id="IPR036935">
    <property type="entry name" value="Ribosomal_bL9_N_sf"/>
</dbReference>
<reference evidence="11" key="1">
    <citation type="submission" date="2017-09" db="EMBL/GenBank/DDBJ databases">
        <title>Depth-based differentiation of microbial function through sediment-hosted aquifers and enrichment of novel symbionts in the deep terrestrial subsurface.</title>
        <authorList>
            <person name="Probst A.J."/>
            <person name="Ladd B."/>
            <person name="Jarett J.K."/>
            <person name="Geller-Mcgrath D.E."/>
            <person name="Sieber C.M.K."/>
            <person name="Emerson J.B."/>
            <person name="Anantharaman K."/>
            <person name="Thomas B.C."/>
            <person name="Malmstrom R."/>
            <person name="Stieglmeier M."/>
            <person name="Klingl A."/>
            <person name="Woyke T."/>
            <person name="Ryan C.M."/>
            <person name="Banfield J.F."/>
        </authorList>
    </citation>
    <scope>NUCLEOTIDE SEQUENCE [LARGE SCALE GENOMIC DNA]</scope>
</reference>
<dbReference type="PANTHER" id="PTHR21368">
    <property type="entry name" value="50S RIBOSOMAL PROTEIN L9"/>
    <property type="match status" value="1"/>
</dbReference>
<evidence type="ECO:0000259" key="9">
    <source>
        <dbReference type="Pfam" id="PF03948"/>
    </source>
</evidence>
<dbReference type="AlphaFoldDB" id="A0A2M7P2N0"/>
<comment type="caution">
    <text evidence="10">The sequence shown here is derived from an EMBL/GenBank/DDBJ whole genome shotgun (WGS) entry which is preliminary data.</text>
</comment>
<dbReference type="Proteomes" id="UP000231028">
    <property type="component" value="Unassembled WGS sequence"/>
</dbReference>
<dbReference type="InterPro" id="IPR009027">
    <property type="entry name" value="Ribosomal_bL9/RNase_H1_N"/>
</dbReference>
<evidence type="ECO:0000256" key="7">
    <source>
        <dbReference type="HAMAP-Rule" id="MF_00503"/>
    </source>
</evidence>
<dbReference type="SUPFAM" id="SSF55658">
    <property type="entry name" value="L9 N-domain-like"/>
    <property type="match status" value="1"/>
</dbReference>
<proteinExistence type="inferred from homology"/>
<keyword evidence="2 7" id="KW-0699">rRNA-binding</keyword>
<evidence type="ECO:0000256" key="1">
    <source>
        <dbReference type="ARBA" id="ARBA00010605"/>
    </source>
</evidence>
<gene>
    <name evidence="7" type="primary">rplI</name>
    <name evidence="10" type="ORF">COZ13_03160</name>
</gene>
<evidence type="ECO:0000313" key="11">
    <source>
        <dbReference type="Proteomes" id="UP000231028"/>
    </source>
</evidence>
<dbReference type="EMBL" id="PFKI01000100">
    <property type="protein sequence ID" value="PIY19853.1"/>
    <property type="molecule type" value="Genomic_DNA"/>
</dbReference>
<dbReference type="NCBIfam" id="TIGR00158">
    <property type="entry name" value="L9"/>
    <property type="match status" value="1"/>
</dbReference>
<dbReference type="InterPro" id="IPR020594">
    <property type="entry name" value="Ribosomal_bL9_bac/chp"/>
</dbReference>
<evidence type="ECO:0000256" key="2">
    <source>
        <dbReference type="ARBA" id="ARBA00022730"/>
    </source>
</evidence>
<comment type="function">
    <text evidence="7">Binds to the 23S rRNA.</text>
</comment>
<protein>
    <recommendedName>
        <fullName evidence="6 7">Large ribosomal subunit protein bL9</fullName>
    </recommendedName>
</protein>